<evidence type="ECO:0000313" key="7">
    <source>
        <dbReference type="EMBL" id="NIJ58043.1"/>
    </source>
</evidence>
<feature type="transmembrane region" description="Helical" evidence="5">
    <location>
        <begin position="110"/>
        <end position="127"/>
    </location>
</feature>
<gene>
    <name evidence="7" type="ORF">FHS82_001879</name>
</gene>
<dbReference type="InterPro" id="IPR007016">
    <property type="entry name" value="O-antigen_ligase-rel_domated"/>
</dbReference>
<keyword evidence="7" id="KW-0436">Ligase</keyword>
<feature type="transmembrane region" description="Helical" evidence="5">
    <location>
        <begin position="52"/>
        <end position="73"/>
    </location>
</feature>
<feature type="transmembrane region" description="Helical" evidence="5">
    <location>
        <begin position="189"/>
        <end position="211"/>
    </location>
</feature>
<sequence length="487" mass="50623">MSTSGPLRKREPTASGDVARAGFPPFAAVVAIALASGVWLLAVAAFGPTVPAVLLAPGVLLAAAAGATLFGAAALCFPRAIAGLVVLVAFGLSISFRIREQGETGLDLQNGIKLMVWLLLPVIALLNARRIAFCLRDPLVATMALYAAIAVASTAWSPIPAYTGASALGLSSYLLLACLAAATSGEAALLRLLIFTLVTYALLTLASAVLLPQMAWMLPAGGGDTTLRLQGLSGHPNVLGEQMAVLVTLSVIARREGVIGRPAFLVGIASGFPILIGTESRTTLFAVIVSWGIVAARQRKLLLPVVCAVGLLAAMAILSVALGYEPVPKDLLATVSRSGSLSELTTLTGRTDLWEVAVELIGARPLHGWGFNGTEALFVANVGRGFVGDPVNAHNMYLQSALSLGLVGSLPGFAVLAILIGRMIRVPDPTRDQFVLLVLFIGLAEVGIFATPTLLTLVFFMFLAFEALNAPSPAMRSPFRRTGDAMP</sequence>
<feature type="transmembrane region" description="Helical" evidence="5">
    <location>
        <begin position="401"/>
        <end position="422"/>
    </location>
</feature>
<feature type="domain" description="O-antigen ligase-related" evidence="6">
    <location>
        <begin position="274"/>
        <end position="409"/>
    </location>
</feature>
<dbReference type="Proteomes" id="UP001429580">
    <property type="component" value="Unassembled WGS sequence"/>
</dbReference>
<name>A0ABX0UYR6_9HYPH</name>
<dbReference type="PANTHER" id="PTHR37422:SF13">
    <property type="entry name" value="LIPOPOLYSACCHARIDE BIOSYNTHESIS PROTEIN PA4999-RELATED"/>
    <property type="match status" value="1"/>
</dbReference>
<keyword evidence="2 5" id="KW-0812">Transmembrane</keyword>
<feature type="transmembrane region" description="Helical" evidence="5">
    <location>
        <begin position="21"/>
        <end position="46"/>
    </location>
</feature>
<evidence type="ECO:0000256" key="1">
    <source>
        <dbReference type="ARBA" id="ARBA00004141"/>
    </source>
</evidence>
<evidence type="ECO:0000256" key="2">
    <source>
        <dbReference type="ARBA" id="ARBA00022692"/>
    </source>
</evidence>
<evidence type="ECO:0000259" key="6">
    <source>
        <dbReference type="Pfam" id="PF04932"/>
    </source>
</evidence>
<organism evidence="7 8">
    <name type="scientific">Pseudochelatococcus lubricantis</name>
    <dbReference type="NCBI Taxonomy" id="1538102"/>
    <lineage>
        <taxon>Bacteria</taxon>
        <taxon>Pseudomonadati</taxon>
        <taxon>Pseudomonadota</taxon>
        <taxon>Alphaproteobacteria</taxon>
        <taxon>Hyphomicrobiales</taxon>
        <taxon>Chelatococcaceae</taxon>
        <taxon>Pseudochelatococcus</taxon>
    </lineage>
</organism>
<comment type="subcellular location">
    <subcellularLocation>
        <location evidence="1">Membrane</location>
        <topology evidence="1">Multi-pass membrane protein</topology>
    </subcellularLocation>
</comment>
<evidence type="ECO:0000313" key="8">
    <source>
        <dbReference type="Proteomes" id="UP001429580"/>
    </source>
</evidence>
<keyword evidence="8" id="KW-1185">Reference proteome</keyword>
<feature type="transmembrane region" description="Helical" evidence="5">
    <location>
        <begin position="162"/>
        <end position="182"/>
    </location>
</feature>
<dbReference type="RefSeq" id="WP_166951327.1">
    <property type="nucleotide sequence ID" value="NZ_JAASQI010000003.1"/>
</dbReference>
<feature type="transmembrane region" description="Helical" evidence="5">
    <location>
        <begin position="434"/>
        <end position="465"/>
    </location>
</feature>
<protein>
    <submittedName>
        <fullName evidence="7">O-antigen ligase</fullName>
    </submittedName>
</protein>
<keyword evidence="3 5" id="KW-1133">Transmembrane helix</keyword>
<keyword evidence="4 5" id="KW-0472">Membrane</keyword>
<dbReference type="EMBL" id="JAASQI010000003">
    <property type="protein sequence ID" value="NIJ58043.1"/>
    <property type="molecule type" value="Genomic_DNA"/>
</dbReference>
<dbReference type="Pfam" id="PF04932">
    <property type="entry name" value="Wzy_C"/>
    <property type="match status" value="1"/>
</dbReference>
<evidence type="ECO:0000256" key="3">
    <source>
        <dbReference type="ARBA" id="ARBA00022989"/>
    </source>
</evidence>
<accession>A0ABX0UYR6</accession>
<evidence type="ECO:0000256" key="4">
    <source>
        <dbReference type="ARBA" id="ARBA00023136"/>
    </source>
</evidence>
<dbReference type="GO" id="GO:0016874">
    <property type="term" value="F:ligase activity"/>
    <property type="evidence" value="ECO:0007669"/>
    <property type="project" value="UniProtKB-KW"/>
</dbReference>
<proteinExistence type="predicted"/>
<feature type="transmembrane region" description="Helical" evidence="5">
    <location>
        <begin position="301"/>
        <end position="324"/>
    </location>
</feature>
<evidence type="ECO:0000256" key="5">
    <source>
        <dbReference type="SAM" id="Phobius"/>
    </source>
</evidence>
<dbReference type="PANTHER" id="PTHR37422">
    <property type="entry name" value="TEICHURONIC ACID BIOSYNTHESIS PROTEIN TUAE"/>
    <property type="match status" value="1"/>
</dbReference>
<feature type="transmembrane region" description="Helical" evidence="5">
    <location>
        <begin position="264"/>
        <end position="289"/>
    </location>
</feature>
<comment type="caution">
    <text evidence="7">The sequence shown here is derived from an EMBL/GenBank/DDBJ whole genome shotgun (WGS) entry which is preliminary data.</text>
</comment>
<feature type="transmembrane region" description="Helical" evidence="5">
    <location>
        <begin position="80"/>
        <end position="98"/>
    </location>
</feature>
<reference evidence="7 8" key="1">
    <citation type="submission" date="2020-03" db="EMBL/GenBank/DDBJ databases">
        <title>Genomic Encyclopedia of Type Strains, Phase IV (KMG-IV): sequencing the most valuable type-strain genomes for metagenomic binning, comparative biology and taxonomic classification.</title>
        <authorList>
            <person name="Goeker M."/>
        </authorList>
    </citation>
    <scope>NUCLEOTIDE SEQUENCE [LARGE SCALE GENOMIC DNA]</scope>
    <source>
        <strain evidence="7 8">DSM 103870</strain>
    </source>
</reference>
<feature type="transmembrane region" description="Helical" evidence="5">
    <location>
        <begin position="139"/>
        <end position="156"/>
    </location>
</feature>
<dbReference type="InterPro" id="IPR051533">
    <property type="entry name" value="WaaL-like"/>
</dbReference>